<dbReference type="Proteomes" id="UP000444174">
    <property type="component" value="Unassembled WGS sequence"/>
</dbReference>
<evidence type="ECO:0000313" key="1">
    <source>
        <dbReference type="EMBL" id="MQQ09108.1"/>
    </source>
</evidence>
<accession>A0A843YH06</accession>
<proteinExistence type="predicted"/>
<dbReference type="RefSeq" id="WP_153216051.1">
    <property type="nucleotide sequence ID" value="NZ_WIBF01000006.1"/>
</dbReference>
<dbReference type="EMBL" id="WIBF01000006">
    <property type="protein sequence ID" value="MQQ09108.1"/>
    <property type="molecule type" value="Genomic_DNA"/>
</dbReference>
<evidence type="ECO:0000313" key="2">
    <source>
        <dbReference type="Proteomes" id="UP000444174"/>
    </source>
</evidence>
<dbReference type="AlphaFoldDB" id="A0A843YH06"/>
<name>A0A843YH06_9RHOB</name>
<gene>
    <name evidence="1" type="ORF">GFB49_11635</name>
</gene>
<organism evidence="1 2">
    <name type="scientific">Tritonibacter litoralis</name>
    <dbReference type="NCBI Taxonomy" id="2662264"/>
    <lineage>
        <taxon>Bacteria</taxon>
        <taxon>Pseudomonadati</taxon>
        <taxon>Pseudomonadota</taxon>
        <taxon>Alphaproteobacteria</taxon>
        <taxon>Rhodobacterales</taxon>
        <taxon>Paracoccaceae</taxon>
        <taxon>Tritonibacter</taxon>
    </lineage>
</organism>
<reference evidence="1 2" key="1">
    <citation type="submission" date="2019-10" db="EMBL/GenBank/DDBJ databases">
        <title>Epibacterium sp. nov., isolated from seawater.</title>
        <authorList>
            <person name="Zhang X."/>
            <person name="Li N."/>
        </authorList>
    </citation>
    <scope>NUCLEOTIDE SEQUENCE [LARGE SCALE GENOMIC DNA]</scope>
    <source>
        <strain evidence="1 2">SM1979</strain>
    </source>
</reference>
<sequence>MLKGKDGVFRYGASKERVGAVQNWNIDESADVVAGWGMGDAGESAFTTVSRFSGSVEFYLDPTDPGDDIAIGDTFEIDLYPGGETSGSAYFTGTILVTATPMAGSKDGIPTKTVNFRNASGTLSKNTVA</sequence>
<keyword evidence="2" id="KW-1185">Reference proteome</keyword>
<comment type="caution">
    <text evidence="1">The sequence shown here is derived from an EMBL/GenBank/DDBJ whole genome shotgun (WGS) entry which is preliminary data.</text>
</comment>
<protein>
    <submittedName>
        <fullName evidence="1">Uncharacterized protein</fullName>
    </submittedName>
</protein>